<dbReference type="Proteomes" id="UP001554567">
    <property type="component" value="Unassembled WGS sequence"/>
</dbReference>
<organism evidence="3 4">
    <name type="scientific">Erwinia papayae</name>
    <dbReference type="NCBI Taxonomy" id="206499"/>
    <lineage>
        <taxon>Bacteria</taxon>
        <taxon>Pseudomonadati</taxon>
        <taxon>Pseudomonadota</taxon>
        <taxon>Gammaproteobacteria</taxon>
        <taxon>Enterobacterales</taxon>
        <taxon>Erwiniaceae</taxon>
        <taxon>Erwinia</taxon>
    </lineage>
</organism>
<accession>A0ABV3N0F5</accession>
<dbReference type="Pfam" id="PF08808">
    <property type="entry name" value="RES"/>
    <property type="match status" value="1"/>
</dbReference>
<feature type="domain" description="RES" evidence="2">
    <location>
        <begin position="57"/>
        <end position="206"/>
    </location>
</feature>
<protein>
    <submittedName>
        <fullName evidence="3">RES family NAD+ phosphorylase</fullName>
    </submittedName>
</protein>
<gene>
    <name evidence="3" type="ORF">ABW286_08800</name>
</gene>
<evidence type="ECO:0000313" key="4">
    <source>
        <dbReference type="Proteomes" id="UP001554567"/>
    </source>
</evidence>
<evidence type="ECO:0000259" key="2">
    <source>
        <dbReference type="SMART" id="SM00953"/>
    </source>
</evidence>
<reference evidence="3 4" key="1">
    <citation type="submission" date="2024-07" db="EMBL/GenBank/DDBJ databases">
        <authorList>
            <person name="Dulla G.F.J."/>
            <person name="Delorm J.G."/>
        </authorList>
    </citation>
    <scope>NUCLEOTIDE SEQUENCE [LARGE SCALE GENOMIC DNA]</scope>
    <source>
        <strain evidence="3 4">JGD 233</strain>
    </source>
</reference>
<evidence type="ECO:0000313" key="3">
    <source>
        <dbReference type="EMBL" id="MEW5289277.1"/>
    </source>
</evidence>
<dbReference type="EMBL" id="JBFKZN010000004">
    <property type="protein sequence ID" value="MEW5289277.1"/>
    <property type="molecule type" value="Genomic_DNA"/>
</dbReference>
<dbReference type="RefSeq" id="WP_367167247.1">
    <property type="nucleotide sequence ID" value="NZ_JBFKZN010000004.1"/>
</dbReference>
<name>A0ABV3N0F5_9GAMM</name>
<proteinExistence type="predicted"/>
<feature type="region of interest" description="Disordered" evidence="1">
    <location>
        <begin position="1"/>
        <end position="36"/>
    </location>
</feature>
<dbReference type="InterPro" id="IPR014914">
    <property type="entry name" value="RES_dom"/>
</dbReference>
<comment type="caution">
    <text evidence="3">The sequence shown here is derived from an EMBL/GenBank/DDBJ whole genome shotgun (WGS) entry which is preliminary data.</text>
</comment>
<keyword evidence="4" id="KW-1185">Reference proteome</keyword>
<evidence type="ECO:0000256" key="1">
    <source>
        <dbReference type="SAM" id="MobiDB-lite"/>
    </source>
</evidence>
<sequence>MAKHPTRTQAVPKQPEHDEVRNTPYPHPGPFNTTPYSLKKGTVLHRVHQERYAAEQFNPGKRGNARFSPVLNAEGEPVPTMYAGMTKDCAMMETVFHDVPLAPGVKTYDKSRLNGQVHSTLKVVEDLELLDLSSVALRKLGITRKALIDTEKDQYPMTRKWAEKLYQQSATAQGLIWVSRQDDKACSMMLFGDRITPERFARPVSHVVWFTIPRLTTM</sequence>
<dbReference type="SMART" id="SM00953">
    <property type="entry name" value="RES"/>
    <property type="match status" value="1"/>
</dbReference>